<dbReference type="Gene3D" id="1.10.287.950">
    <property type="entry name" value="Methyl-accepting chemotaxis protein"/>
    <property type="match status" value="1"/>
</dbReference>
<evidence type="ECO:0000313" key="2">
    <source>
        <dbReference type="EMBL" id="NHN31452.1"/>
    </source>
</evidence>
<feature type="compositionally biased region" description="Polar residues" evidence="1">
    <location>
        <begin position="105"/>
        <end position="126"/>
    </location>
</feature>
<feature type="region of interest" description="Disordered" evidence="1">
    <location>
        <begin position="101"/>
        <end position="126"/>
    </location>
</feature>
<accession>A0ABX0J9B0</accession>
<evidence type="ECO:0000313" key="3">
    <source>
        <dbReference type="Proteomes" id="UP001165962"/>
    </source>
</evidence>
<evidence type="ECO:0000256" key="1">
    <source>
        <dbReference type="SAM" id="MobiDB-lite"/>
    </source>
</evidence>
<name>A0ABX0J9B0_9BACL</name>
<comment type="caution">
    <text evidence="2">The sequence shown here is derived from an EMBL/GenBank/DDBJ whole genome shotgun (WGS) entry which is preliminary data.</text>
</comment>
<protein>
    <recommendedName>
        <fullName evidence="4">Methyl-accepting transducer domain-containing protein</fullName>
    </recommendedName>
</protein>
<dbReference type="Proteomes" id="UP001165962">
    <property type="component" value="Unassembled WGS sequence"/>
</dbReference>
<sequence length="126" mass="13724">MLYNNYKENYSSIRKNTAILDAVASAVIPLQMDKVAHNVQEGVRIIHESGASFETITHFVREINKQLFDVSATSQQMSASTQQVSASVEDLLMIAKVSLSRTEEVSGQNQPATYGNEGNSGELSGT</sequence>
<reference evidence="2" key="1">
    <citation type="submission" date="2020-03" db="EMBL/GenBank/DDBJ databases">
        <title>Draft sequencing of Paenibacilllus sp. S3N08.</title>
        <authorList>
            <person name="Kim D.-U."/>
        </authorList>
    </citation>
    <scope>NUCLEOTIDE SEQUENCE</scope>
    <source>
        <strain evidence="2">S3N08</strain>
    </source>
</reference>
<evidence type="ECO:0008006" key="4">
    <source>
        <dbReference type="Google" id="ProtNLM"/>
    </source>
</evidence>
<dbReference type="EMBL" id="JAAOIW010000005">
    <property type="protein sequence ID" value="NHN31452.1"/>
    <property type="molecule type" value="Genomic_DNA"/>
</dbReference>
<keyword evidence="3" id="KW-1185">Reference proteome</keyword>
<proteinExistence type="predicted"/>
<dbReference type="SUPFAM" id="SSF58104">
    <property type="entry name" value="Methyl-accepting chemotaxis protein (MCP) signaling domain"/>
    <property type="match status" value="1"/>
</dbReference>
<organism evidence="2 3">
    <name type="scientific">Paenibacillus agricola</name>
    <dbReference type="NCBI Taxonomy" id="2716264"/>
    <lineage>
        <taxon>Bacteria</taxon>
        <taxon>Bacillati</taxon>
        <taxon>Bacillota</taxon>
        <taxon>Bacilli</taxon>
        <taxon>Bacillales</taxon>
        <taxon>Paenibacillaceae</taxon>
        <taxon>Paenibacillus</taxon>
    </lineage>
</organism>
<dbReference type="RefSeq" id="WP_166151471.1">
    <property type="nucleotide sequence ID" value="NZ_JAAOIW010000005.1"/>
</dbReference>
<gene>
    <name evidence="2" type="ORF">G9U52_16565</name>
</gene>